<dbReference type="InterPro" id="IPR046335">
    <property type="entry name" value="LacI/GalR-like_sensor"/>
</dbReference>
<dbReference type="Pfam" id="PF13377">
    <property type="entry name" value="Peripla_BP_3"/>
    <property type="match status" value="1"/>
</dbReference>
<dbReference type="CDD" id="cd06278">
    <property type="entry name" value="PBP1_LacI-like"/>
    <property type="match status" value="1"/>
</dbReference>
<dbReference type="SUPFAM" id="SSF53822">
    <property type="entry name" value="Periplasmic binding protein-like I"/>
    <property type="match status" value="1"/>
</dbReference>
<evidence type="ECO:0000256" key="3">
    <source>
        <dbReference type="ARBA" id="ARBA00023163"/>
    </source>
</evidence>
<keyword evidence="1" id="KW-0805">Transcription regulation</keyword>
<dbReference type="Gene3D" id="3.40.50.2300">
    <property type="match status" value="2"/>
</dbReference>
<name>A0A7G5IFA6_9SPHN</name>
<accession>A0A7G5IFA6</accession>
<keyword evidence="6" id="KW-1185">Reference proteome</keyword>
<evidence type="ECO:0000313" key="5">
    <source>
        <dbReference type="EMBL" id="QMW22048.1"/>
    </source>
</evidence>
<gene>
    <name evidence="5" type="ORF">H3309_11805</name>
</gene>
<feature type="domain" description="Transcriptional regulator LacI/GalR-like sensor" evidence="4">
    <location>
        <begin position="124"/>
        <end position="281"/>
    </location>
</feature>
<dbReference type="PANTHER" id="PTHR30146:SF109">
    <property type="entry name" value="HTH-TYPE TRANSCRIPTIONAL REGULATOR GALS"/>
    <property type="match status" value="1"/>
</dbReference>
<evidence type="ECO:0000256" key="2">
    <source>
        <dbReference type="ARBA" id="ARBA00023125"/>
    </source>
</evidence>
<dbReference type="RefSeq" id="WP_182294893.1">
    <property type="nucleotide sequence ID" value="NZ_CP059851.1"/>
</dbReference>
<dbReference type="AlphaFoldDB" id="A0A7G5IFA6"/>
<dbReference type="GO" id="GO:0003700">
    <property type="term" value="F:DNA-binding transcription factor activity"/>
    <property type="evidence" value="ECO:0007669"/>
    <property type="project" value="TreeGrafter"/>
</dbReference>
<proteinExistence type="predicted"/>
<dbReference type="Proteomes" id="UP000515292">
    <property type="component" value="Chromosome"/>
</dbReference>
<evidence type="ECO:0000313" key="6">
    <source>
        <dbReference type="Proteomes" id="UP000515292"/>
    </source>
</evidence>
<dbReference type="KEGG" id="sand:H3309_11805"/>
<dbReference type="GO" id="GO:0000976">
    <property type="term" value="F:transcription cis-regulatory region binding"/>
    <property type="evidence" value="ECO:0007669"/>
    <property type="project" value="TreeGrafter"/>
</dbReference>
<organism evidence="5 6">
    <name type="scientific">Sandaracinobacteroides saxicola</name>
    <dbReference type="NCBI Taxonomy" id="2759707"/>
    <lineage>
        <taxon>Bacteria</taxon>
        <taxon>Pseudomonadati</taxon>
        <taxon>Pseudomonadota</taxon>
        <taxon>Alphaproteobacteria</taxon>
        <taxon>Sphingomonadales</taxon>
        <taxon>Sphingosinicellaceae</taxon>
        <taxon>Sandaracinobacteroides</taxon>
    </lineage>
</organism>
<sequence length="294" mass="31892">MALVRDKSANSGGSRGQVALLIARATMLAYPELLPELAGRLERRGYRAVLSVLEHEGDVDSALHHVAGVGIVGVIAAALPSLTEVFALEKAGLPLLLYNCFTPSVRANVVSCNHRECGWSIAMRLIDAGHRRFGIISSPADSLVGRERVAGAVEALEQRRAREILIEPGDFSYESGQDALDRIFARVPRRPTAIIAANDAMAIGAMERARALDIRVPRQISFVGFDGIGIARWPAYQLTTMRQPLRRMAEAAAAAIADRIEHPDHQPETRLFAGELIVGKSARLERPVPTRVTG</sequence>
<dbReference type="PANTHER" id="PTHR30146">
    <property type="entry name" value="LACI-RELATED TRANSCRIPTIONAL REPRESSOR"/>
    <property type="match status" value="1"/>
</dbReference>
<evidence type="ECO:0000259" key="4">
    <source>
        <dbReference type="Pfam" id="PF13377"/>
    </source>
</evidence>
<reference evidence="5 6" key="1">
    <citation type="submission" date="2020-07" db="EMBL/GenBank/DDBJ databases">
        <title>Complete genome sequence for Sandaracinobacter sp. M6.</title>
        <authorList>
            <person name="Tang Y."/>
            <person name="Liu Q."/>
            <person name="Guo Z."/>
            <person name="Lei P."/>
            <person name="Huang B."/>
        </authorList>
    </citation>
    <scope>NUCLEOTIDE SEQUENCE [LARGE SCALE GENOMIC DNA]</scope>
    <source>
        <strain evidence="5 6">M6</strain>
    </source>
</reference>
<evidence type="ECO:0000256" key="1">
    <source>
        <dbReference type="ARBA" id="ARBA00023015"/>
    </source>
</evidence>
<keyword evidence="2" id="KW-0238">DNA-binding</keyword>
<keyword evidence="3" id="KW-0804">Transcription</keyword>
<dbReference type="EMBL" id="CP059851">
    <property type="protein sequence ID" value="QMW22048.1"/>
    <property type="molecule type" value="Genomic_DNA"/>
</dbReference>
<dbReference type="InterPro" id="IPR028082">
    <property type="entry name" value="Peripla_BP_I"/>
</dbReference>
<protein>
    <submittedName>
        <fullName evidence="5">Substrate-binding domain-containing protein</fullName>
    </submittedName>
</protein>